<dbReference type="Proteomes" id="UP001172386">
    <property type="component" value="Unassembled WGS sequence"/>
</dbReference>
<evidence type="ECO:0000313" key="2">
    <source>
        <dbReference type="Proteomes" id="UP001172386"/>
    </source>
</evidence>
<feature type="non-terminal residue" evidence="1">
    <location>
        <position position="132"/>
    </location>
</feature>
<accession>A0ACC2ZS39</accession>
<keyword evidence="1" id="KW-0808">Transferase</keyword>
<name>A0ACC2ZS39_9EURO</name>
<dbReference type="EMBL" id="JAPDRQ010000367">
    <property type="protein sequence ID" value="KAJ9650228.1"/>
    <property type="molecule type" value="Genomic_DNA"/>
</dbReference>
<keyword evidence="1" id="KW-0328">Glycosyltransferase</keyword>
<dbReference type="EC" id="2.4.1.131" evidence="1"/>
<evidence type="ECO:0000313" key="1">
    <source>
        <dbReference type="EMBL" id="KAJ9650228.1"/>
    </source>
</evidence>
<reference evidence="1" key="1">
    <citation type="submission" date="2022-10" db="EMBL/GenBank/DDBJ databases">
        <title>Culturing micro-colonial fungi from biological soil crusts in the Mojave desert and describing Neophaeococcomyces mojavensis, and introducing the new genera and species Taxawa tesnikishii.</title>
        <authorList>
            <person name="Kurbessoian T."/>
            <person name="Stajich J.E."/>
        </authorList>
    </citation>
    <scope>NUCLEOTIDE SEQUENCE</scope>
    <source>
        <strain evidence="1">JES_112</strain>
    </source>
</reference>
<protein>
    <submittedName>
        <fullName evidence="1">Asparagine-linked glycosylation protein</fullName>
        <ecNumber evidence="1">2.4.1.131</ecNumber>
    </submittedName>
</protein>
<organism evidence="1 2">
    <name type="scientific">Neophaeococcomyces mojaviensis</name>
    <dbReference type="NCBI Taxonomy" id="3383035"/>
    <lineage>
        <taxon>Eukaryota</taxon>
        <taxon>Fungi</taxon>
        <taxon>Dikarya</taxon>
        <taxon>Ascomycota</taxon>
        <taxon>Pezizomycotina</taxon>
        <taxon>Eurotiomycetes</taxon>
        <taxon>Chaetothyriomycetidae</taxon>
        <taxon>Chaetothyriales</taxon>
        <taxon>Chaetothyriales incertae sedis</taxon>
        <taxon>Neophaeococcomyces</taxon>
    </lineage>
</organism>
<sequence>MALTTVVGLFTLLPLLLIALARLALLILGRRLISQTQDRRDILRALFKRDLDIGSTEDVVEVDNGWEKVGTQLDKSKQDEWSGIIGFFHPFCNAGGGGERVLWAAIEATQRKYPKAICAVYTGDHDIERDVA</sequence>
<comment type="caution">
    <text evidence="1">The sequence shown here is derived from an EMBL/GenBank/DDBJ whole genome shotgun (WGS) entry which is preliminary data.</text>
</comment>
<gene>
    <name evidence="1" type="primary">ALG11_2</name>
    <name evidence="1" type="ORF">H2198_010453</name>
</gene>
<keyword evidence="2" id="KW-1185">Reference proteome</keyword>
<proteinExistence type="predicted"/>